<comment type="subcellular location">
    <subcellularLocation>
        <location evidence="1 9">Nucleus</location>
    </subcellularLocation>
</comment>
<proteinExistence type="inferred from homology"/>
<keyword evidence="6" id="KW-0805">Transcription regulation</keyword>
<dbReference type="Pfam" id="PF02150">
    <property type="entry name" value="Zn_ribbon_RPB9"/>
    <property type="match status" value="1"/>
</dbReference>
<evidence type="ECO:0000256" key="8">
    <source>
        <dbReference type="ARBA" id="ARBA00023242"/>
    </source>
</evidence>
<evidence type="ECO:0000313" key="15">
    <source>
        <dbReference type="Proteomes" id="UP000077266"/>
    </source>
</evidence>
<feature type="binding site" evidence="10">
    <location>
        <position position="97"/>
    </location>
    <ligand>
        <name>Zn(2+)</name>
        <dbReference type="ChEBI" id="CHEBI:29105"/>
        <label>2</label>
    </ligand>
</feature>
<dbReference type="Pfam" id="PF01096">
    <property type="entry name" value="Zn_ribbon_TFIIS"/>
    <property type="match status" value="1"/>
</dbReference>
<dbReference type="SUPFAM" id="SSF57783">
    <property type="entry name" value="Zinc beta-ribbon"/>
    <property type="match status" value="1"/>
</dbReference>
<reference evidence="14 15" key="1">
    <citation type="journal article" date="2016" name="Mol. Biol. Evol.">
        <title>Comparative Genomics of Early-Diverging Mushroom-Forming Fungi Provides Insights into the Origins of Lignocellulose Decay Capabilities.</title>
        <authorList>
            <person name="Nagy L.G."/>
            <person name="Riley R."/>
            <person name="Tritt A."/>
            <person name="Adam C."/>
            <person name="Daum C."/>
            <person name="Floudas D."/>
            <person name="Sun H."/>
            <person name="Yadav J.S."/>
            <person name="Pangilinan J."/>
            <person name="Larsson K.H."/>
            <person name="Matsuura K."/>
            <person name="Barry K."/>
            <person name="Labutti K."/>
            <person name="Kuo R."/>
            <person name="Ohm R.A."/>
            <person name="Bhattacharya S.S."/>
            <person name="Shirouzu T."/>
            <person name="Yoshinaga Y."/>
            <person name="Martin F.M."/>
            <person name="Grigoriev I.V."/>
            <person name="Hibbett D.S."/>
        </authorList>
    </citation>
    <scope>NUCLEOTIDE SEQUENCE [LARGE SCALE GENOMIC DNA]</scope>
    <source>
        <strain evidence="14 15">HHB12029</strain>
    </source>
</reference>
<evidence type="ECO:0000256" key="5">
    <source>
        <dbReference type="ARBA" id="ARBA00022833"/>
    </source>
</evidence>
<dbReference type="EMBL" id="KV426500">
    <property type="protein sequence ID" value="KZV80277.1"/>
    <property type="molecule type" value="Genomic_DNA"/>
</dbReference>
<feature type="binding site" evidence="10">
    <location>
        <position position="4"/>
    </location>
    <ligand>
        <name>Zn(2+)</name>
        <dbReference type="ChEBI" id="CHEBI:29105"/>
        <label>1</label>
    </ligand>
</feature>
<feature type="domain" description="TFIIS-type" evidence="13">
    <location>
        <begin position="62"/>
        <end position="102"/>
    </location>
</feature>
<dbReference type="NCBIfam" id="TIGR01384">
    <property type="entry name" value="TFS_arch"/>
    <property type="match status" value="1"/>
</dbReference>
<dbReference type="InterPro" id="IPR001529">
    <property type="entry name" value="Zn_ribbon_RPB9"/>
</dbReference>
<evidence type="ECO:0000256" key="3">
    <source>
        <dbReference type="ARBA" id="ARBA00022723"/>
    </source>
</evidence>
<dbReference type="OrthoDB" id="282152at2759"/>
<dbReference type="PIRSF" id="PIRSF005586">
    <property type="entry name" value="RNApol_RpoM"/>
    <property type="match status" value="1"/>
</dbReference>
<dbReference type="InParanoid" id="A0A165BBT3"/>
<feature type="binding site" evidence="10">
    <location>
        <position position="94"/>
    </location>
    <ligand>
        <name>Zn(2+)</name>
        <dbReference type="ChEBI" id="CHEBI:29105"/>
        <label>2</label>
    </ligand>
</feature>
<evidence type="ECO:0000256" key="12">
    <source>
        <dbReference type="RuleBase" id="RU003474"/>
    </source>
</evidence>
<keyword evidence="3 10" id="KW-0479">Metal-binding</keyword>
<evidence type="ECO:0000256" key="10">
    <source>
        <dbReference type="PIRSR" id="PIRSR005586-1"/>
    </source>
</evidence>
<dbReference type="GO" id="GO:0005666">
    <property type="term" value="C:RNA polymerase III complex"/>
    <property type="evidence" value="ECO:0007669"/>
    <property type="project" value="TreeGrafter"/>
</dbReference>
<dbReference type="SMART" id="SM00661">
    <property type="entry name" value="RPOL9"/>
    <property type="match status" value="1"/>
</dbReference>
<feature type="binding site" evidence="10">
    <location>
        <position position="24"/>
    </location>
    <ligand>
        <name>Zn(2+)</name>
        <dbReference type="ChEBI" id="CHEBI:29105"/>
        <label>1</label>
    </ligand>
</feature>
<dbReference type="CDD" id="cd10509">
    <property type="entry name" value="Zn-ribbon_RPC11"/>
    <property type="match status" value="1"/>
</dbReference>
<keyword evidence="7 9" id="KW-0804">Transcription</keyword>
<gene>
    <name evidence="14" type="ORF">EXIGLDRAFT_781169</name>
</gene>
<keyword evidence="2 9" id="KW-0240">DNA-directed RNA polymerase</keyword>
<dbReference type="SMART" id="SM00440">
    <property type="entry name" value="ZnF_C2C2"/>
    <property type="match status" value="1"/>
</dbReference>
<dbReference type="GO" id="GO:0006386">
    <property type="term" value="P:termination of RNA polymerase III transcription"/>
    <property type="evidence" value="ECO:0007669"/>
    <property type="project" value="UniProtKB-ARBA"/>
</dbReference>
<dbReference type="GO" id="GO:0006355">
    <property type="term" value="P:regulation of DNA-templated transcription"/>
    <property type="evidence" value="ECO:0007669"/>
    <property type="project" value="InterPro"/>
</dbReference>
<dbReference type="PANTHER" id="PTHR11239:SF12">
    <property type="entry name" value="DNA-DIRECTED RNA POLYMERASE III SUBUNIT RPC10"/>
    <property type="match status" value="1"/>
</dbReference>
<keyword evidence="5 10" id="KW-0862">Zinc</keyword>
<organism evidence="14 15">
    <name type="scientific">Exidia glandulosa HHB12029</name>
    <dbReference type="NCBI Taxonomy" id="1314781"/>
    <lineage>
        <taxon>Eukaryota</taxon>
        <taxon>Fungi</taxon>
        <taxon>Dikarya</taxon>
        <taxon>Basidiomycota</taxon>
        <taxon>Agaricomycotina</taxon>
        <taxon>Agaricomycetes</taxon>
        <taxon>Auriculariales</taxon>
        <taxon>Exidiaceae</taxon>
        <taxon>Exidia</taxon>
    </lineage>
</organism>
<accession>A0A165BBT3</accession>
<dbReference type="InterPro" id="IPR001222">
    <property type="entry name" value="Znf_TFIIS"/>
</dbReference>
<dbReference type="FunCoup" id="A0A165BBT3">
    <property type="interactions" value="267"/>
</dbReference>
<dbReference type="InterPro" id="IPR006288">
    <property type="entry name" value="TFS"/>
</dbReference>
<keyword evidence="15" id="KW-1185">Reference proteome</keyword>
<feature type="binding site" evidence="10">
    <location>
        <position position="7"/>
    </location>
    <ligand>
        <name>Zn(2+)</name>
        <dbReference type="ChEBI" id="CHEBI:29105"/>
        <label>1</label>
    </ligand>
</feature>
<dbReference type="GO" id="GO:0003676">
    <property type="term" value="F:nucleic acid binding"/>
    <property type="evidence" value="ECO:0007669"/>
    <property type="project" value="InterPro"/>
</dbReference>
<dbReference type="Proteomes" id="UP000077266">
    <property type="component" value="Unassembled WGS sequence"/>
</dbReference>
<evidence type="ECO:0000256" key="9">
    <source>
        <dbReference type="PIRNR" id="PIRNR005586"/>
    </source>
</evidence>
<dbReference type="InterPro" id="IPR034014">
    <property type="entry name" value="Zn_ribbon_RPC11_C"/>
</dbReference>
<evidence type="ECO:0000259" key="13">
    <source>
        <dbReference type="PROSITE" id="PS51133"/>
    </source>
</evidence>
<dbReference type="InterPro" id="IPR012164">
    <property type="entry name" value="Rpa12/Rpb9/Rpc10/TFS"/>
</dbReference>
<dbReference type="Gene3D" id="2.20.25.10">
    <property type="match status" value="1"/>
</dbReference>
<keyword evidence="4 11" id="KW-0863">Zinc-finger</keyword>
<comment type="similarity">
    <text evidence="9 12">Belongs to the archaeal rpoM/eukaryotic RPA12/RPB9/RPC11 RNA polymerase family.</text>
</comment>
<name>A0A165BBT3_EXIGL</name>
<evidence type="ECO:0000256" key="4">
    <source>
        <dbReference type="ARBA" id="ARBA00022771"/>
    </source>
</evidence>
<dbReference type="PANTHER" id="PTHR11239">
    <property type="entry name" value="DNA-DIRECTED RNA POLYMERASE"/>
    <property type="match status" value="1"/>
</dbReference>
<dbReference type="GO" id="GO:0003899">
    <property type="term" value="F:DNA-directed RNA polymerase activity"/>
    <property type="evidence" value="ECO:0007669"/>
    <property type="project" value="InterPro"/>
</dbReference>
<comment type="function">
    <text evidence="9">DNA-dependent RNA polymerase catalyzes the transcription of DNA into RNA using the four ribonucleoside triphosphates as substrates.</text>
</comment>
<dbReference type="FunFam" id="2.20.25.10:FF:000005">
    <property type="entry name" value="DNA-directed RNA polymerase subunit"/>
    <property type="match status" value="1"/>
</dbReference>
<dbReference type="PROSITE" id="PS00466">
    <property type="entry name" value="ZF_TFIIS_1"/>
    <property type="match status" value="1"/>
</dbReference>
<keyword evidence="8 9" id="KW-0539">Nucleus</keyword>
<feature type="binding site" evidence="10">
    <location>
        <position position="66"/>
    </location>
    <ligand>
        <name>Zn(2+)</name>
        <dbReference type="ChEBI" id="CHEBI:29105"/>
        <label>2</label>
    </ligand>
</feature>
<dbReference type="GO" id="GO:0008270">
    <property type="term" value="F:zinc ion binding"/>
    <property type="evidence" value="ECO:0007669"/>
    <property type="project" value="UniProtKB-KW"/>
</dbReference>
<feature type="binding site" evidence="10">
    <location>
        <position position="27"/>
    </location>
    <ligand>
        <name>Zn(2+)</name>
        <dbReference type="ChEBI" id="CHEBI:29105"/>
        <label>1</label>
    </ligand>
</feature>
<feature type="binding site" evidence="10">
    <location>
        <position position="69"/>
    </location>
    <ligand>
        <name>Zn(2+)</name>
        <dbReference type="ChEBI" id="CHEBI:29105"/>
        <label>2</label>
    </ligand>
</feature>
<evidence type="ECO:0000256" key="2">
    <source>
        <dbReference type="ARBA" id="ARBA00022478"/>
    </source>
</evidence>
<evidence type="ECO:0000313" key="14">
    <source>
        <dbReference type="EMBL" id="KZV80277.1"/>
    </source>
</evidence>
<evidence type="ECO:0000256" key="6">
    <source>
        <dbReference type="ARBA" id="ARBA00023015"/>
    </source>
</evidence>
<evidence type="ECO:0000256" key="7">
    <source>
        <dbReference type="ARBA" id="ARBA00023163"/>
    </source>
</evidence>
<dbReference type="PROSITE" id="PS51133">
    <property type="entry name" value="ZF_TFIIS_2"/>
    <property type="match status" value="1"/>
</dbReference>
<feature type="zinc finger region" description="C4-type" evidence="11">
    <location>
        <begin position="4"/>
        <end position="27"/>
    </location>
</feature>
<evidence type="ECO:0000256" key="1">
    <source>
        <dbReference type="ARBA" id="ARBA00004123"/>
    </source>
</evidence>
<evidence type="ECO:0000256" key="11">
    <source>
        <dbReference type="PIRSR" id="PIRSR005586-2"/>
    </source>
</evidence>
<dbReference type="STRING" id="1314781.A0A165BBT3"/>
<protein>
    <recommendedName>
        <fullName evidence="9">DNA-directed RNA polymerase subunit</fullName>
    </recommendedName>
</protein>
<dbReference type="AlphaFoldDB" id="A0A165BBT3"/>
<sequence length="104" mass="11921">MLFCPNCANLLVTGIRDTGQKWACNSCPYEFPITKQHTARTRIKTKEPDVMLGAESRQGETMEIPCPKCEHDKAFFNQMQIRSADEPMTTFYKCINCGHVWKSD</sequence>